<feature type="signal peptide" evidence="1">
    <location>
        <begin position="1"/>
        <end position="18"/>
    </location>
</feature>
<evidence type="ECO:0000313" key="2">
    <source>
        <dbReference type="EMBL" id="KAK8934077.1"/>
    </source>
</evidence>
<dbReference type="Proteomes" id="UP001412067">
    <property type="component" value="Unassembled WGS sequence"/>
</dbReference>
<evidence type="ECO:0008006" key="4">
    <source>
        <dbReference type="Google" id="ProtNLM"/>
    </source>
</evidence>
<reference evidence="2 3" key="1">
    <citation type="journal article" date="2022" name="Nat. Plants">
        <title>Genomes of leafy and leafless Platanthera orchids illuminate the evolution of mycoheterotrophy.</title>
        <authorList>
            <person name="Li M.H."/>
            <person name="Liu K.W."/>
            <person name="Li Z."/>
            <person name="Lu H.C."/>
            <person name="Ye Q.L."/>
            <person name="Zhang D."/>
            <person name="Wang J.Y."/>
            <person name="Li Y.F."/>
            <person name="Zhong Z.M."/>
            <person name="Liu X."/>
            <person name="Yu X."/>
            <person name="Liu D.K."/>
            <person name="Tu X.D."/>
            <person name="Liu B."/>
            <person name="Hao Y."/>
            <person name="Liao X.Y."/>
            <person name="Jiang Y.T."/>
            <person name="Sun W.H."/>
            <person name="Chen J."/>
            <person name="Chen Y.Q."/>
            <person name="Ai Y."/>
            <person name="Zhai J.W."/>
            <person name="Wu S.S."/>
            <person name="Zhou Z."/>
            <person name="Hsiao Y.Y."/>
            <person name="Wu W.L."/>
            <person name="Chen Y.Y."/>
            <person name="Lin Y.F."/>
            <person name="Hsu J.L."/>
            <person name="Li C.Y."/>
            <person name="Wang Z.W."/>
            <person name="Zhao X."/>
            <person name="Zhong W.Y."/>
            <person name="Ma X.K."/>
            <person name="Ma L."/>
            <person name="Huang J."/>
            <person name="Chen G.Z."/>
            <person name="Huang M.Z."/>
            <person name="Huang L."/>
            <person name="Peng D.H."/>
            <person name="Luo Y.B."/>
            <person name="Zou S.Q."/>
            <person name="Chen S.P."/>
            <person name="Lan S."/>
            <person name="Tsai W.C."/>
            <person name="Van de Peer Y."/>
            <person name="Liu Z.J."/>
        </authorList>
    </citation>
    <scope>NUCLEOTIDE SEQUENCE [LARGE SCALE GENOMIC DNA]</scope>
    <source>
        <strain evidence="2">Lor288</strain>
    </source>
</reference>
<comment type="caution">
    <text evidence="2">The sequence shown here is derived from an EMBL/GenBank/DDBJ whole genome shotgun (WGS) entry which is preliminary data.</text>
</comment>
<dbReference type="EMBL" id="JBBWWR010000155">
    <property type="protein sequence ID" value="KAK8934077.1"/>
    <property type="molecule type" value="Genomic_DNA"/>
</dbReference>
<gene>
    <name evidence="2" type="ORF">KSP40_PGU019665</name>
</gene>
<evidence type="ECO:0000256" key="1">
    <source>
        <dbReference type="SAM" id="SignalP"/>
    </source>
</evidence>
<keyword evidence="3" id="KW-1185">Reference proteome</keyword>
<protein>
    <recommendedName>
        <fullName evidence="4">Reverse transcriptase zinc-binding domain-containing protein</fullName>
    </recommendedName>
</protein>
<keyword evidence="1" id="KW-0732">Signal</keyword>
<evidence type="ECO:0000313" key="3">
    <source>
        <dbReference type="Proteomes" id="UP001412067"/>
    </source>
</evidence>
<organism evidence="2 3">
    <name type="scientific">Platanthera guangdongensis</name>
    <dbReference type="NCBI Taxonomy" id="2320717"/>
    <lineage>
        <taxon>Eukaryota</taxon>
        <taxon>Viridiplantae</taxon>
        <taxon>Streptophyta</taxon>
        <taxon>Embryophyta</taxon>
        <taxon>Tracheophyta</taxon>
        <taxon>Spermatophyta</taxon>
        <taxon>Magnoliopsida</taxon>
        <taxon>Liliopsida</taxon>
        <taxon>Asparagales</taxon>
        <taxon>Orchidaceae</taxon>
        <taxon>Orchidoideae</taxon>
        <taxon>Orchideae</taxon>
        <taxon>Orchidinae</taxon>
        <taxon>Platanthera</taxon>
    </lineage>
</organism>
<sequence>MFWWRLLWDAIPTRAWLARRGLTAERGCPWVYTSEDTWDNLVSDCCSLSAIQSVLLRWGYSMPSFSSWDTVLELLPPPPRWINFNVDGSLFPFGLAGLGMVACDDLCALIFTAGSPLLLYDPGGVEMSAILALRNLISPSLYGVRRLLWRVTVRPLWTVVLLVYDGATGA</sequence>
<name>A0ABR2LC56_9ASPA</name>
<feature type="chain" id="PRO_5046695151" description="Reverse transcriptase zinc-binding domain-containing protein" evidence="1">
    <location>
        <begin position="19"/>
        <end position="170"/>
    </location>
</feature>
<proteinExistence type="predicted"/>
<accession>A0ABR2LC56</accession>